<accession>A0AA38H1W7</accession>
<proteinExistence type="predicted"/>
<dbReference type="Proteomes" id="UP001164286">
    <property type="component" value="Unassembled WGS sequence"/>
</dbReference>
<protein>
    <recommendedName>
        <fullName evidence="3">BTB domain-containing protein</fullName>
    </recommendedName>
</protein>
<comment type="caution">
    <text evidence="1">The sequence shown here is derived from an EMBL/GenBank/DDBJ whole genome shotgun (WGS) entry which is preliminary data.</text>
</comment>
<dbReference type="EMBL" id="JAKWFO010000014">
    <property type="protein sequence ID" value="KAI9632210.1"/>
    <property type="molecule type" value="Genomic_DNA"/>
</dbReference>
<keyword evidence="2" id="KW-1185">Reference proteome</keyword>
<organism evidence="1 2">
    <name type="scientific">Dioszegia hungarica</name>
    <dbReference type="NCBI Taxonomy" id="4972"/>
    <lineage>
        <taxon>Eukaryota</taxon>
        <taxon>Fungi</taxon>
        <taxon>Dikarya</taxon>
        <taxon>Basidiomycota</taxon>
        <taxon>Agaricomycotina</taxon>
        <taxon>Tremellomycetes</taxon>
        <taxon>Tremellales</taxon>
        <taxon>Bulleribasidiaceae</taxon>
        <taxon>Dioszegia</taxon>
    </lineage>
</organism>
<reference evidence="1" key="1">
    <citation type="journal article" date="2022" name="G3 (Bethesda)">
        <title>High quality genome of the basidiomycete yeast Dioszegia hungarica PDD-24b-2 isolated from cloud water.</title>
        <authorList>
            <person name="Jarrige D."/>
            <person name="Haridas S."/>
            <person name="Bleykasten-Grosshans C."/>
            <person name="Joly M."/>
            <person name="Nadalig T."/>
            <person name="Sancelme M."/>
            <person name="Vuilleumier S."/>
            <person name="Grigoriev I.V."/>
            <person name="Amato P."/>
            <person name="Bringel F."/>
        </authorList>
    </citation>
    <scope>NUCLEOTIDE SEQUENCE</scope>
    <source>
        <strain evidence="1">PDD-24b-2</strain>
    </source>
</reference>
<name>A0AA38H1W7_9TREE</name>
<gene>
    <name evidence="1" type="ORF">MKK02DRAFT_40510</name>
</gene>
<dbReference type="GeneID" id="77730334"/>
<evidence type="ECO:0008006" key="3">
    <source>
        <dbReference type="Google" id="ProtNLM"/>
    </source>
</evidence>
<dbReference type="RefSeq" id="XP_052941987.1">
    <property type="nucleotide sequence ID" value="XM_053091129.1"/>
</dbReference>
<evidence type="ECO:0000313" key="2">
    <source>
        <dbReference type="Proteomes" id="UP001164286"/>
    </source>
</evidence>
<dbReference type="AlphaFoldDB" id="A0AA38H1W7"/>
<evidence type="ECO:0000313" key="1">
    <source>
        <dbReference type="EMBL" id="KAI9632210.1"/>
    </source>
</evidence>
<sequence>MFAGSAVSGSEVHMDASREILEIFLSIVREPSASITVPWYDLAAAIQIARQYDCPEVARKLLYTGCQYDLGPYRLEALAEACQLSHHLAAWRILRNGNHGERGMKNCISLRPNSGAWTTRQAASLSPAWTWALTCAVQEVDRKRKIAGQAGSERISEDYWIAVCGEFMTFLSKWCLVAGEQARDEVVILVAIDDWLDVLDLSDSA</sequence>